<feature type="binding site" evidence="6">
    <location>
        <position position="130"/>
    </location>
    <ligand>
        <name>FAD</name>
        <dbReference type="ChEBI" id="CHEBI:57692"/>
    </ligand>
</feature>
<dbReference type="InterPro" id="IPR050097">
    <property type="entry name" value="Ferredoxin-NADP_redctase_2"/>
</dbReference>
<proteinExistence type="inferred from homology"/>
<name>A0A7X9LEQ6_STRRT</name>
<gene>
    <name evidence="9" type="ORF">HHO37_07700</name>
</gene>
<dbReference type="Proteomes" id="UP000532121">
    <property type="component" value="Unassembled WGS sequence"/>
</dbReference>
<keyword evidence="4 6" id="KW-0521">NADP</keyword>
<keyword evidence="7" id="KW-0812">Transmembrane</keyword>
<reference evidence="9 10" key="1">
    <citation type="submission" date="2020-04" db="EMBL/GenBank/DDBJ databases">
        <title>MicrobeNet Type strains.</title>
        <authorList>
            <person name="Nicholson A.C."/>
        </authorList>
    </citation>
    <scope>NUCLEOTIDE SEQUENCE [LARGE SCALE GENOMIC DNA]</scope>
    <source>
        <strain evidence="9 10">DSM 22768</strain>
    </source>
</reference>
<feature type="binding site" evidence="6">
    <location>
        <position position="55"/>
    </location>
    <ligand>
        <name>FAD</name>
        <dbReference type="ChEBI" id="CHEBI:57692"/>
    </ligand>
</feature>
<organism evidence="9 10">
    <name type="scientific">Streptococcus ratti</name>
    <dbReference type="NCBI Taxonomy" id="1341"/>
    <lineage>
        <taxon>Bacteria</taxon>
        <taxon>Bacillati</taxon>
        <taxon>Bacillota</taxon>
        <taxon>Bacilli</taxon>
        <taxon>Lactobacillales</taxon>
        <taxon>Streptococcaceae</taxon>
        <taxon>Streptococcus</taxon>
    </lineage>
</organism>
<feature type="transmembrane region" description="Helical" evidence="7">
    <location>
        <begin position="12"/>
        <end position="33"/>
    </location>
</feature>
<dbReference type="EC" id="1.18.1.2" evidence="6"/>
<dbReference type="SUPFAM" id="SSF51905">
    <property type="entry name" value="FAD/NAD(P)-binding domain"/>
    <property type="match status" value="1"/>
</dbReference>
<comment type="cofactor">
    <cofactor evidence="6">
        <name>FAD</name>
        <dbReference type="ChEBI" id="CHEBI:57692"/>
    </cofactor>
    <text evidence="6">Binds 1 FAD per subunit.</text>
</comment>
<dbReference type="Gene3D" id="3.50.50.60">
    <property type="entry name" value="FAD/NAD(P)-binding domain"/>
    <property type="match status" value="2"/>
</dbReference>
<dbReference type="EMBL" id="JABASA010000016">
    <property type="protein sequence ID" value="NMD49544.1"/>
    <property type="molecule type" value="Genomic_DNA"/>
</dbReference>
<evidence type="ECO:0000256" key="1">
    <source>
        <dbReference type="ARBA" id="ARBA00011738"/>
    </source>
</evidence>
<evidence type="ECO:0000259" key="8">
    <source>
        <dbReference type="Pfam" id="PF07992"/>
    </source>
</evidence>
<accession>A0A7X9LEQ6</accession>
<comment type="similarity">
    <text evidence="6">Belongs to the ferredoxin--NADP reductase type 2 family.</text>
</comment>
<dbReference type="InterPro" id="IPR036188">
    <property type="entry name" value="FAD/NAD-bd_sf"/>
</dbReference>
<dbReference type="PANTHER" id="PTHR48105">
    <property type="entry name" value="THIOREDOXIN REDUCTASE 1-RELATED-RELATED"/>
    <property type="match status" value="1"/>
</dbReference>
<evidence type="ECO:0000313" key="10">
    <source>
        <dbReference type="Proteomes" id="UP000532121"/>
    </source>
</evidence>
<dbReference type="PRINTS" id="PR00368">
    <property type="entry name" value="FADPNR"/>
</dbReference>
<evidence type="ECO:0000256" key="5">
    <source>
        <dbReference type="ARBA" id="ARBA00023002"/>
    </source>
</evidence>
<comment type="catalytic activity">
    <reaction evidence="6">
        <text>2 reduced [2Fe-2S]-[ferredoxin] + NADP(+) + H(+) = 2 oxidized [2Fe-2S]-[ferredoxin] + NADPH</text>
        <dbReference type="Rhea" id="RHEA:20125"/>
        <dbReference type="Rhea" id="RHEA-COMP:10000"/>
        <dbReference type="Rhea" id="RHEA-COMP:10001"/>
        <dbReference type="ChEBI" id="CHEBI:15378"/>
        <dbReference type="ChEBI" id="CHEBI:33737"/>
        <dbReference type="ChEBI" id="CHEBI:33738"/>
        <dbReference type="ChEBI" id="CHEBI:57783"/>
        <dbReference type="ChEBI" id="CHEBI:58349"/>
        <dbReference type="EC" id="1.18.1.2"/>
    </reaction>
</comment>
<keyword evidence="7" id="KW-0472">Membrane</keyword>
<protein>
    <recommendedName>
        <fullName evidence="6">Ferredoxin--NADP reductase</fullName>
        <shortName evidence="6">FNR</shortName>
        <shortName evidence="6">Fd-NADP(+) reductase</shortName>
        <ecNumber evidence="6">1.18.1.2</ecNumber>
    </recommendedName>
</protein>
<evidence type="ECO:0000313" key="9">
    <source>
        <dbReference type="EMBL" id="NMD49544.1"/>
    </source>
</evidence>
<comment type="caution">
    <text evidence="6">Lacks conserved residue(s) required for the propagation of feature annotation.</text>
</comment>
<evidence type="ECO:0000256" key="3">
    <source>
        <dbReference type="ARBA" id="ARBA00022827"/>
    </source>
</evidence>
<dbReference type="GO" id="GO:0050660">
    <property type="term" value="F:flavin adenine dinucleotide binding"/>
    <property type="evidence" value="ECO:0007669"/>
    <property type="project" value="UniProtKB-UniRule"/>
</dbReference>
<evidence type="ECO:0000256" key="4">
    <source>
        <dbReference type="ARBA" id="ARBA00022857"/>
    </source>
</evidence>
<feature type="binding site" evidence="6">
    <location>
        <position position="50"/>
    </location>
    <ligand>
        <name>FAD</name>
        <dbReference type="ChEBI" id="CHEBI:57692"/>
    </ligand>
</feature>
<dbReference type="InterPro" id="IPR022890">
    <property type="entry name" value="Fd--NADP_Rdtase_type_2"/>
</dbReference>
<feature type="domain" description="FAD/NAD(P)-binding" evidence="8">
    <location>
        <begin position="13"/>
        <end position="317"/>
    </location>
</feature>
<dbReference type="PRINTS" id="PR00469">
    <property type="entry name" value="PNDRDTASEII"/>
</dbReference>
<feature type="binding site" evidence="6">
    <location>
        <position position="97"/>
    </location>
    <ligand>
        <name>FAD</name>
        <dbReference type="ChEBI" id="CHEBI:57692"/>
    </ligand>
</feature>
<comment type="subunit">
    <text evidence="1 6">Homodimer.</text>
</comment>
<evidence type="ECO:0000256" key="6">
    <source>
        <dbReference type="HAMAP-Rule" id="MF_01685"/>
    </source>
</evidence>
<dbReference type="AlphaFoldDB" id="A0A7X9LEQ6"/>
<dbReference type="HAMAP" id="MF_01685">
    <property type="entry name" value="FENR2"/>
    <property type="match status" value="1"/>
</dbReference>
<dbReference type="RefSeq" id="WP_193523774.1">
    <property type="nucleotide sequence ID" value="NZ_JABASA010000016.1"/>
</dbReference>
<keyword evidence="2 6" id="KW-0285">Flavoprotein</keyword>
<evidence type="ECO:0000256" key="7">
    <source>
        <dbReference type="SAM" id="Phobius"/>
    </source>
</evidence>
<feature type="binding site" evidence="6">
    <location>
        <position position="42"/>
    </location>
    <ligand>
        <name>FAD</name>
        <dbReference type="ChEBI" id="CHEBI:57692"/>
    </ligand>
</feature>
<feature type="binding site" evidence="6">
    <location>
        <position position="292"/>
    </location>
    <ligand>
        <name>FAD</name>
        <dbReference type="ChEBI" id="CHEBI:57692"/>
    </ligand>
</feature>
<feature type="binding site" evidence="6">
    <location>
        <position position="333"/>
    </location>
    <ligand>
        <name>FAD</name>
        <dbReference type="ChEBI" id="CHEBI:57692"/>
    </ligand>
</feature>
<sequence length="337" mass="37206">MEEEKLTSEKDIYDITVIGGGPVGLFAAFYAGLRDVRVKIIESLSELGGQPAVLYPEKVIYDIPGFPAITGANLVDSLIEQTERFKDKTSICLKEEVKTFEKEGDIFTIETNKGQHFSKAIIIACGNGAFAPRQLGLENEERYADYNIFYNVHKLDRFAGKKVVICGGGDSAVDWANALDKIAESVTLVHRRDAFRAHEHSVEVLKASNVTIMTPYLPLELKGDGEKVQSLVIQKVKSDETQELTLDDLIVSFGFSTSNKNLKNWNIDHKRSSINVSPVFQTSQEGVYAIGDAAQYAGKVDLIATGFGEAPTAVNQAIHYIYPDRDNRVVHSTSLIK</sequence>
<keyword evidence="7" id="KW-1133">Transmembrane helix</keyword>
<dbReference type="Pfam" id="PF07992">
    <property type="entry name" value="Pyr_redox_2"/>
    <property type="match status" value="1"/>
</dbReference>
<dbReference type="GO" id="GO:0004324">
    <property type="term" value="F:ferredoxin-NADP+ reductase activity"/>
    <property type="evidence" value="ECO:0007669"/>
    <property type="project" value="UniProtKB-UniRule"/>
</dbReference>
<dbReference type="GO" id="GO:0050661">
    <property type="term" value="F:NADP binding"/>
    <property type="evidence" value="ECO:0007669"/>
    <property type="project" value="UniProtKB-UniRule"/>
</dbReference>
<keyword evidence="5 6" id="KW-0560">Oxidoreductase</keyword>
<dbReference type="InterPro" id="IPR023753">
    <property type="entry name" value="FAD/NAD-binding_dom"/>
</dbReference>
<evidence type="ECO:0000256" key="2">
    <source>
        <dbReference type="ARBA" id="ARBA00022630"/>
    </source>
</evidence>
<keyword evidence="3 6" id="KW-0274">FAD</keyword>
<comment type="caution">
    <text evidence="9">The sequence shown here is derived from an EMBL/GenBank/DDBJ whole genome shotgun (WGS) entry which is preliminary data.</text>
</comment>